<feature type="region of interest" description="Disordered" evidence="1">
    <location>
        <begin position="30"/>
        <end position="53"/>
    </location>
</feature>
<dbReference type="RefSeq" id="XP_072808579.1">
    <property type="nucleotide sequence ID" value="XM_072952478.1"/>
</dbReference>
<proteinExistence type="predicted"/>
<organism evidence="2 4">
    <name type="scientific">Vicugna pacos</name>
    <name type="common">Alpaca</name>
    <name type="synonym">Lama pacos</name>
    <dbReference type="NCBI Taxonomy" id="30538"/>
    <lineage>
        <taxon>Eukaryota</taxon>
        <taxon>Metazoa</taxon>
        <taxon>Chordata</taxon>
        <taxon>Craniata</taxon>
        <taxon>Vertebrata</taxon>
        <taxon>Euteleostomi</taxon>
        <taxon>Mammalia</taxon>
        <taxon>Eutheria</taxon>
        <taxon>Laurasiatheria</taxon>
        <taxon>Artiodactyla</taxon>
        <taxon>Tylopoda</taxon>
        <taxon>Camelidae</taxon>
        <taxon>Vicugna</taxon>
    </lineage>
</organism>
<keyword evidence="2" id="KW-1185">Reference proteome</keyword>
<dbReference type="GeneID" id="140690608"/>
<gene>
    <name evidence="4" type="primary">LOC140690608</name>
    <name evidence="3" type="synonym">LOC140690607</name>
</gene>
<evidence type="ECO:0000256" key="1">
    <source>
        <dbReference type="SAM" id="MobiDB-lite"/>
    </source>
</evidence>
<evidence type="ECO:0000313" key="4">
    <source>
        <dbReference type="RefSeq" id="XP_072808579.1"/>
    </source>
</evidence>
<sequence>MTGRSSTVCSERFWKLTCELRSLGSSSISNLHSFPDQTPKPSSTEGGSPSITLIHPQNSARLPRIQQPQQASRYTPTFHLESNRYLPSPMAAASCQCWGRGCIRREVPKLGSWSQNQLWGYFALDSLSSVSQASAVHSCKSQHITFNPMSPVRLRVCVQGVLRPHPVFGSNRPLFGKCPVPRAGCQGPWTRSWRRELRNFLKSTLALRMFLPVSARINRSHECLLSLVSSTAVSTPVFSIVAEHLSSMCSHLSSIRAASFSPSFSSCLP</sequence>
<evidence type="ECO:0000313" key="3">
    <source>
        <dbReference type="RefSeq" id="XP_072808577.1"/>
    </source>
</evidence>
<accession>A0ABM5CIU6</accession>
<dbReference type="Proteomes" id="UP001652581">
    <property type="component" value="Chromosome 31"/>
</dbReference>
<feature type="compositionally biased region" description="Polar residues" evidence="1">
    <location>
        <begin position="35"/>
        <end position="53"/>
    </location>
</feature>
<name>A0ABM5CIU6_VICPA</name>
<evidence type="ECO:0000313" key="2">
    <source>
        <dbReference type="Proteomes" id="UP001652581"/>
    </source>
</evidence>
<protein>
    <submittedName>
        <fullName evidence="3">Uncharacterized protein isoform X1</fullName>
    </submittedName>
</protein>
<dbReference type="RefSeq" id="XP_072808577.1">
    <property type="nucleotide sequence ID" value="XM_072952476.1"/>
</dbReference>
<reference evidence="3 4" key="1">
    <citation type="submission" date="2025-05" db="UniProtKB">
        <authorList>
            <consortium name="RefSeq"/>
        </authorList>
    </citation>
    <scope>IDENTIFICATION</scope>
</reference>